<dbReference type="STRING" id="926561.GCA_000379025_00967"/>
<keyword evidence="1" id="KW-0175">Coiled coil</keyword>
<dbReference type="InterPro" id="IPR005653">
    <property type="entry name" value="OstA-like_N"/>
</dbReference>
<proteinExistence type="predicted"/>
<sequence length="281" mass="32653">MKNRVFILLILLVIFSFSIQTEGVKAKVEGKAKEKVKDKINNEMQDKVQEKIEDGVKEEIEDQVKDKLKEEAEKQTKDKVKNNLQSKVKNKVDTENKEEERAKLTANRIRYKKDENLYLAYNNVHLDYDSNKVDSDKLKLDRNENIADFSGNVYLQRGQGDEIYSNKLKLDLDRDILVAKEDVKLDSTKKDKPLDLTSQYLKVWTDTNDMLAKDDVLVDYDGQHIKGQRLDYNNEKEEMVVSKEVELKEDGQILTSDKVTIYIEEGDFDALGNVEMEFDID</sequence>
<dbReference type="Pfam" id="PF03968">
    <property type="entry name" value="LptD_N"/>
    <property type="match status" value="1"/>
</dbReference>
<dbReference type="AlphaFoldDB" id="A0A4R8HQC9"/>
<feature type="domain" description="Organic solvent tolerance-like N-terminal" evidence="2">
    <location>
        <begin position="132"/>
        <end position="266"/>
    </location>
</feature>
<dbReference type="EMBL" id="SOEG01000001">
    <property type="protein sequence ID" value="TDX59201.1"/>
    <property type="molecule type" value="Genomic_DNA"/>
</dbReference>
<protein>
    <submittedName>
        <fullName evidence="3">OstA-like protein</fullName>
    </submittedName>
</protein>
<dbReference type="Gene3D" id="2.60.450.10">
    <property type="entry name" value="Lipopolysaccharide (LPS) transport protein A like domain"/>
    <property type="match status" value="1"/>
</dbReference>
<accession>A0A4R8HQC9</accession>
<evidence type="ECO:0000313" key="3">
    <source>
        <dbReference type="EMBL" id="TDX59201.1"/>
    </source>
</evidence>
<feature type="coiled-coil region" evidence="1">
    <location>
        <begin position="57"/>
        <end position="114"/>
    </location>
</feature>
<name>A0A4R8HQC9_9FIRM</name>
<evidence type="ECO:0000313" key="4">
    <source>
        <dbReference type="Proteomes" id="UP000295832"/>
    </source>
</evidence>
<evidence type="ECO:0000259" key="2">
    <source>
        <dbReference type="Pfam" id="PF03968"/>
    </source>
</evidence>
<dbReference type="Proteomes" id="UP000295832">
    <property type="component" value="Unassembled WGS sequence"/>
</dbReference>
<comment type="caution">
    <text evidence="3">The sequence shown here is derived from an EMBL/GenBank/DDBJ whole genome shotgun (WGS) entry which is preliminary data.</text>
</comment>
<evidence type="ECO:0000256" key="1">
    <source>
        <dbReference type="SAM" id="Coils"/>
    </source>
</evidence>
<dbReference type="RefSeq" id="WP_166667841.1">
    <property type="nucleotide sequence ID" value="NZ_SOEG01000001.1"/>
</dbReference>
<organism evidence="3 4">
    <name type="scientific">Orenia marismortui</name>
    <dbReference type="NCBI Taxonomy" id="46469"/>
    <lineage>
        <taxon>Bacteria</taxon>
        <taxon>Bacillati</taxon>
        <taxon>Bacillota</taxon>
        <taxon>Clostridia</taxon>
        <taxon>Halanaerobiales</taxon>
        <taxon>Halobacteroidaceae</taxon>
        <taxon>Orenia</taxon>
    </lineage>
</organism>
<reference evidence="3 4" key="1">
    <citation type="submission" date="2019-03" db="EMBL/GenBank/DDBJ databases">
        <title>Subsurface microbial communities from deep shales in Ohio and West Virginia, USA.</title>
        <authorList>
            <person name="Wrighton K."/>
        </authorList>
    </citation>
    <scope>NUCLEOTIDE SEQUENCE [LARGE SCALE GENOMIC DNA]</scope>
    <source>
        <strain evidence="3 4">MSL 6dP</strain>
    </source>
</reference>
<keyword evidence="4" id="KW-1185">Reference proteome</keyword>
<gene>
    <name evidence="3" type="ORF">C7959_10188</name>
</gene>